<reference evidence="4" key="1">
    <citation type="journal article" date="2019" name="Int. J. Syst. Evol. Microbiol.">
        <title>The Global Catalogue of Microorganisms (GCM) 10K type strain sequencing project: providing services to taxonomists for standard genome sequencing and annotation.</title>
        <authorList>
            <consortium name="The Broad Institute Genomics Platform"/>
            <consortium name="The Broad Institute Genome Sequencing Center for Infectious Disease"/>
            <person name="Wu L."/>
            <person name="Ma J."/>
        </authorList>
    </citation>
    <scope>NUCLEOTIDE SEQUENCE [LARGE SCALE GENOMIC DNA]</scope>
    <source>
        <strain evidence="4">JCM 17137</strain>
    </source>
</reference>
<dbReference type="InterPro" id="IPR011032">
    <property type="entry name" value="GroES-like_sf"/>
</dbReference>
<gene>
    <name evidence="3" type="ORF">GCM10022402_47530</name>
</gene>
<dbReference type="InterPro" id="IPR020843">
    <property type="entry name" value="ER"/>
</dbReference>
<dbReference type="InterPro" id="IPR036291">
    <property type="entry name" value="NAD(P)-bd_dom_sf"/>
</dbReference>
<dbReference type="Pfam" id="PF13602">
    <property type="entry name" value="ADH_zinc_N_2"/>
    <property type="match status" value="1"/>
</dbReference>
<accession>A0ABP7GKC1</accession>
<dbReference type="Gene3D" id="3.40.50.720">
    <property type="entry name" value="NAD(P)-binding Rossmann-like Domain"/>
    <property type="match status" value="1"/>
</dbReference>
<keyword evidence="1" id="KW-0521">NADP</keyword>
<dbReference type="PANTHER" id="PTHR44154">
    <property type="entry name" value="QUINONE OXIDOREDUCTASE"/>
    <property type="match status" value="1"/>
</dbReference>
<dbReference type="SUPFAM" id="SSF51735">
    <property type="entry name" value="NAD(P)-binding Rossmann-fold domains"/>
    <property type="match status" value="1"/>
</dbReference>
<keyword evidence="4" id="KW-1185">Reference proteome</keyword>
<sequence length="314" mass="32271">MRAVTIPEFGGPDVLRVAELPLPEPGEGQVRVRVAAATVNPTDTVLRAGMRGDPPGPEPWVPGTELSGVVDTVGEGVADWAAGERVVAATMPRSGHGAQAEYVVVPAEALARIPDDMGFAAAATIPMNGLTVRQAFDKLELPAGATLVVTGAAGAVGGYAVELGVRQGLRVIADAGPADEELVRRLGADVVVPRGAGMVAAIRAAAPEGVDGLIDAAVIGGPVLEAVRDGGRVAAVRPFDSDVERGITVDLVLVVDEMHEGEKLQELVDLAARGELTLRVARVLPVEEAAEAHRQLEAGGTRGRLVLSFDSSLV</sequence>
<dbReference type="PANTHER" id="PTHR44154:SF1">
    <property type="entry name" value="QUINONE OXIDOREDUCTASE"/>
    <property type="match status" value="1"/>
</dbReference>
<feature type="domain" description="Enoyl reductase (ER)" evidence="2">
    <location>
        <begin position="10"/>
        <end position="307"/>
    </location>
</feature>
<dbReference type="Proteomes" id="UP001500908">
    <property type="component" value="Unassembled WGS sequence"/>
</dbReference>
<dbReference type="SMART" id="SM00829">
    <property type="entry name" value="PKS_ER"/>
    <property type="match status" value="1"/>
</dbReference>
<proteinExistence type="predicted"/>
<dbReference type="RefSeq" id="WP_344976826.1">
    <property type="nucleotide sequence ID" value="NZ_BAABDD010000043.1"/>
</dbReference>
<evidence type="ECO:0000256" key="1">
    <source>
        <dbReference type="ARBA" id="ARBA00022857"/>
    </source>
</evidence>
<protein>
    <submittedName>
        <fullName evidence="3">NADP-dependent oxidoreductase</fullName>
    </submittedName>
</protein>
<dbReference type="CDD" id="cd05289">
    <property type="entry name" value="MDR_like_2"/>
    <property type="match status" value="1"/>
</dbReference>
<organism evidence="3 4">
    <name type="scientific">Salinactinospora qingdaonensis</name>
    <dbReference type="NCBI Taxonomy" id="702744"/>
    <lineage>
        <taxon>Bacteria</taxon>
        <taxon>Bacillati</taxon>
        <taxon>Actinomycetota</taxon>
        <taxon>Actinomycetes</taxon>
        <taxon>Streptosporangiales</taxon>
        <taxon>Nocardiopsidaceae</taxon>
        <taxon>Salinactinospora</taxon>
    </lineage>
</organism>
<evidence type="ECO:0000313" key="3">
    <source>
        <dbReference type="EMBL" id="GAA3764780.1"/>
    </source>
</evidence>
<evidence type="ECO:0000313" key="4">
    <source>
        <dbReference type="Proteomes" id="UP001500908"/>
    </source>
</evidence>
<dbReference type="Gene3D" id="3.90.180.10">
    <property type="entry name" value="Medium-chain alcohol dehydrogenases, catalytic domain"/>
    <property type="match status" value="1"/>
</dbReference>
<dbReference type="InterPro" id="IPR051603">
    <property type="entry name" value="Zinc-ADH_QOR/CCCR"/>
</dbReference>
<dbReference type="Pfam" id="PF08240">
    <property type="entry name" value="ADH_N"/>
    <property type="match status" value="1"/>
</dbReference>
<name>A0ABP7GKC1_9ACTN</name>
<dbReference type="EMBL" id="BAABDD010000043">
    <property type="protein sequence ID" value="GAA3764780.1"/>
    <property type="molecule type" value="Genomic_DNA"/>
</dbReference>
<dbReference type="SUPFAM" id="SSF50129">
    <property type="entry name" value="GroES-like"/>
    <property type="match status" value="1"/>
</dbReference>
<comment type="caution">
    <text evidence="3">The sequence shown here is derived from an EMBL/GenBank/DDBJ whole genome shotgun (WGS) entry which is preliminary data.</text>
</comment>
<evidence type="ECO:0000259" key="2">
    <source>
        <dbReference type="SMART" id="SM00829"/>
    </source>
</evidence>
<dbReference type="InterPro" id="IPR013154">
    <property type="entry name" value="ADH-like_N"/>
</dbReference>